<evidence type="ECO:0000256" key="6">
    <source>
        <dbReference type="ARBA" id="ARBA00022723"/>
    </source>
</evidence>
<evidence type="ECO:0000256" key="7">
    <source>
        <dbReference type="ARBA" id="ARBA00022741"/>
    </source>
</evidence>
<dbReference type="PRINTS" id="PR01099">
    <property type="entry name" value="HYETHTZKNASE"/>
</dbReference>
<dbReference type="GO" id="GO:0004417">
    <property type="term" value="F:hydroxyethylthiazole kinase activity"/>
    <property type="evidence" value="ECO:0007669"/>
    <property type="project" value="UniProtKB-EC"/>
</dbReference>
<evidence type="ECO:0000256" key="9">
    <source>
        <dbReference type="ARBA" id="ARBA00022840"/>
    </source>
</evidence>
<dbReference type="GO" id="GO:0009228">
    <property type="term" value="P:thiamine biosynthetic process"/>
    <property type="evidence" value="ECO:0007669"/>
    <property type="project" value="UniProtKB-KW"/>
</dbReference>
<dbReference type="GO" id="GO:0000287">
    <property type="term" value="F:magnesium ion binding"/>
    <property type="evidence" value="ECO:0007669"/>
    <property type="project" value="InterPro"/>
</dbReference>
<dbReference type="GO" id="GO:0005524">
    <property type="term" value="F:ATP binding"/>
    <property type="evidence" value="ECO:0007669"/>
    <property type="project" value="UniProtKB-KW"/>
</dbReference>
<evidence type="ECO:0000256" key="3">
    <source>
        <dbReference type="ARBA" id="ARBA00004868"/>
    </source>
</evidence>
<dbReference type="InterPro" id="IPR029056">
    <property type="entry name" value="Ribokinase-like"/>
</dbReference>
<organism evidence="12">
    <name type="scientific">marine sediment metagenome</name>
    <dbReference type="NCBI Taxonomy" id="412755"/>
    <lineage>
        <taxon>unclassified sequences</taxon>
        <taxon>metagenomes</taxon>
        <taxon>ecological metagenomes</taxon>
    </lineage>
</organism>
<comment type="caution">
    <text evidence="12">The sequence shown here is derived from an EMBL/GenBank/DDBJ whole genome shotgun (WGS) entry which is preliminary data.</text>
</comment>
<dbReference type="InterPro" id="IPR000417">
    <property type="entry name" value="Hyethyz_kinase"/>
</dbReference>
<accession>A0A0F9RX66</accession>
<comment type="catalytic activity">
    <reaction evidence="1">
        <text>5-(2-hydroxyethyl)-4-methylthiazole + ATP = 4-methyl-5-(2-phosphooxyethyl)-thiazole + ADP + H(+)</text>
        <dbReference type="Rhea" id="RHEA:24212"/>
        <dbReference type="ChEBI" id="CHEBI:15378"/>
        <dbReference type="ChEBI" id="CHEBI:17957"/>
        <dbReference type="ChEBI" id="CHEBI:30616"/>
        <dbReference type="ChEBI" id="CHEBI:58296"/>
        <dbReference type="ChEBI" id="CHEBI:456216"/>
        <dbReference type="EC" id="2.7.1.50"/>
    </reaction>
</comment>
<dbReference type="Gene3D" id="3.40.1190.20">
    <property type="match status" value="1"/>
</dbReference>
<evidence type="ECO:0000313" key="12">
    <source>
        <dbReference type="EMBL" id="KKN61025.1"/>
    </source>
</evidence>
<evidence type="ECO:0000256" key="10">
    <source>
        <dbReference type="ARBA" id="ARBA00022842"/>
    </source>
</evidence>
<keyword evidence="10" id="KW-0460">Magnesium</keyword>
<dbReference type="AlphaFoldDB" id="A0A0F9RX66"/>
<comment type="cofactor">
    <cofactor evidence="2">
        <name>Mg(2+)</name>
        <dbReference type="ChEBI" id="CHEBI:18420"/>
    </cofactor>
</comment>
<gene>
    <name evidence="12" type="ORF">LCGC14_0525840</name>
</gene>
<evidence type="ECO:0000256" key="2">
    <source>
        <dbReference type="ARBA" id="ARBA00001946"/>
    </source>
</evidence>
<keyword evidence="11" id="KW-0784">Thiamine biosynthesis</keyword>
<evidence type="ECO:0000256" key="5">
    <source>
        <dbReference type="ARBA" id="ARBA00022679"/>
    </source>
</evidence>
<proteinExistence type="predicted"/>
<evidence type="ECO:0000256" key="1">
    <source>
        <dbReference type="ARBA" id="ARBA00001771"/>
    </source>
</evidence>
<dbReference type="EMBL" id="LAZR01000674">
    <property type="protein sequence ID" value="KKN61025.1"/>
    <property type="molecule type" value="Genomic_DNA"/>
</dbReference>
<dbReference type="GO" id="GO:0009229">
    <property type="term" value="P:thiamine diphosphate biosynthetic process"/>
    <property type="evidence" value="ECO:0007669"/>
    <property type="project" value="UniProtKB-UniPathway"/>
</dbReference>
<reference evidence="12" key="1">
    <citation type="journal article" date="2015" name="Nature">
        <title>Complex archaea that bridge the gap between prokaryotes and eukaryotes.</title>
        <authorList>
            <person name="Spang A."/>
            <person name="Saw J.H."/>
            <person name="Jorgensen S.L."/>
            <person name="Zaremba-Niedzwiedzka K."/>
            <person name="Martijn J."/>
            <person name="Lind A.E."/>
            <person name="van Eijk R."/>
            <person name="Schleper C."/>
            <person name="Guy L."/>
            <person name="Ettema T.J."/>
        </authorList>
    </citation>
    <scope>NUCLEOTIDE SEQUENCE</scope>
</reference>
<dbReference type="Pfam" id="PF02110">
    <property type="entry name" value="HK"/>
    <property type="match status" value="1"/>
</dbReference>
<protein>
    <recommendedName>
        <fullName evidence="4">hydroxyethylthiazole kinase</fullName>
        <ecNumber evidence="4">2.7.1.50</ecNumber>
    </recommendedName>
</protein>
<sequence length="186" mass="19002">EKGVPIVLDPVGAGATKLRTDSAKRLLEELDISIVRGNAAEVSILAGLEAEIRGVEAISQDSAPEQIAEDFATKSSAIACVTGEDDFVSTGEETIKISHGHPALATITGTGCMSTTVCACFAGVQKDMLQAATSAMLAFGVAGEKAASVSTKPGSFHVALYDSMAELAGSDLSSNAKIQSVSRELA</sequence>
<keyword evidence="8" id="KW-0418">Kinase</keyword>
<evidence type="ECO:0000256" key="11">
    <source>
        <dbReference type="ARBA" id="ARBA00022977"/>
    </source>
</evidence>
<evidence type="ECO:0000256" key="4">
    <source>
        <dbReference type="ARBA" id="ARBA00012129"/>
    </source>
</evidence>
<keyword evidence="5" id="KW-0808">Transferase</keyword>
<comment type="pathway">
    <text evidence="3">Cofactor biosynthesis; thiamine diphosphate biosynthesis; 4-methyl-5-(2-phosphoethyl)-thiazole from 5-(2-hydroxyethyl)-4-methylthiazole: step 1/1.</text>
</comment>
<keyword evidence="6" id="KW-0479">Metal-binding</keyword>
<evidence type="ECO:0000256" key="8">
    <source>
        <dbReference type="ARBA" id="ARBA00022777"/>
    </source>
</evidence>
<dbReference type="SUPFAM" id="SSF53613">
    <property type="entry name" value="Ribokinase-like"/>
    <property type="match status" value="1"/>
</dbReference>
<dbReference type="UniPathway" id="UPA00060">
    <property type="reaction ID" value="UER00139"/>
</dbReference>
<feature type="non-terminal residue" evidence="12">
    <location>
        <position position="1"/>
    </location>
</feature>
<keyword evidence="7" id="KW-0547">Nucleotide-binding</keyword>
<keyword evidence="9" id="KW-0067">ATP-binding</keyword>
<name>A0A0F9RX66_9ZZZZ</name>
<dbReference type="EC" id="2.7.1.50" evidence="4"/>